<proteinExistence type="predicted"/>
<sequence>MQLRAEPGNDLLMTSFRFQFVLLPYIWHNEKYNNVTKRSRQLRRWWDLFTVLFQDLSVGTTISNLKNNKAYTTTAL</sequence>
<dbReference type="Proteomes" id="UP000076858">
    <property type="component" value="Unassembled WGS sequence"/>
</dbReference>
<organism evidence="1 2">
    <name type="scientific">Daphnia magna</name>
    <dbReference type="NCBI Taxonomy" id="35525"/>
    <lineage>
        <taxon>Eukaryota</taxon>
        <taxon>Metazoa</taxon>
        <taxon>Ecdysozoa</taxon>
        <taxon>Arthropoda</taxon>
        <taxon>Crustacea</taxon>
        <taxon>Branchiopoda</taxon>
        <taxon>Diplostraca</taxon>
        <taxon>Cladocera</taxon>
        <taxon>Anomopoda</taxon>
        <taxon>Daphniidae</taxon>
        <taxon>Daphnia</taxon>
    </lineage>
</organism>
<dbReference type="EMBL" id="LRGB01000612">
    <property type="protein sequence ID" value="KZS17712.1"/>
    <property type="molecule type" value="Genomic_DNA"/>
</dbReference>
<protein>
    <submittedName>
        <fullName evidence="1">Uncharacterized protein</fullName>
    </submittedName>
</protein>
<keyword evidence="2" id="KW-1185">Reference proteome</keyword>
<reference evidence="1 2" key="1">
    <citation type="submission" date="2016-03" db="EMBL/GenBank/DDBJ databases">
        <title>EvidentialGene: Evidence-directed Construction of Genes on Genomes.</title>
        <authorList>
            <person name="Gilbert D.G."/>
            <person name="Choi J.-H."/>
            <person name="Mockaitis K."/>
            <person name="Colbourne J."/>
            <person name="Pfrender M."/>
        </authorList>
    </citation>
    <scope>NUCLEOTIDE SEQUENCE [LARGE SCALE GENOMIC DNA]</scope>
    <source>
        <strain evidence="1 2">Xinb3</strain>
        <tissue evidence="1">Complete organism</tissue>
    </source>
</reference>
<gene>
    <name evidence="1" type="ORF">APZ42_016266</name>
</gene>
<accession>A0A165AIK2</accession>
<dbReference type="AlphaFoldDB" id="A0A165AIK2"/>
<evidence type="ECO:0000313" key="2">
    <source>
        <dbReference type="Proteomes" id="UP000076858"/>
    </source>
</evidence>
<comment type="caution">
    <text evidence="1">The sequence shown here is derived from an EMBL/GenBank/DDBJ whole genome shotgun (WGS) entry which is preliminary data.</text>
</comment>
<evidence type="ECO:0000313" key="1">
    <source>
        <dbReference type="EMBL" id="KZS17712.1"/>
    </source>
</evidence>
<name>A0A165AIK2_9CRUS</name>